<accession>A0A087D095</accession>
<comment type="caution">
    <text evidence="2">The sequence shown here is derived from an EMBL/GenBank/DDBJ whole genome shotgun (WGS) entry which is preliminary data.</text>
</comment>
<feature type="compositionally biased region" description="Low complexity" evidence="1">
    <location>
        <begin position="11"/>
        <end position="36"/>
    </location>
</feature>
<evidence type="ECO:0008006" key="4">
    <source>
        <dbReference type="Google" id="ProtNLM"/>
    </source>
</evidence>
<name>A0A087D095_9BIFI</name>
<proteinExistence type="predicted"/>
<reference evidence="2 3" key="1">
    <citation type="submission" date="2014-03" db="EMBL/GenBank/DDBJ databases">
        <title>Genomics of Bifidobacteria.</title>
        <authorList>
            <person name="Ventura M."/>
            <person name="Milani C."/>
            <person name="Lugli G.A."/>
        </authorList>
    </citation>
    <scope>NUCLEOTIDE SEQUENCE [LARGE SCALE GENOMIC DNA]</scope>
    <source>
        <strain evidence="2 3">LMG 14934</strain>
    </source>
</reference>
<dbReference type="Gene3D" id="1.20.5.320">
    <property type="entry name" value="6-Phosphogluconate Dehydrogenase, domain 3"/>
    <property type="match status" value="1"/>
</dbReference>
<dbReference type="Proteomes" id="UP000029040">
    <property type="component" value="Unassembled WGS sequence"/>
</dbReference>
<feature type="region of interest" description="Disordered" evidence="1">
    <location>
        <begin position="1"/>
        <end position="42"/>
    </location>
</feature>
<dbReference type="AlphaFoldDB" id="A0A087D095"/>
<dbReference type="RefSeq" id="WP_051915871.1">
    <property type="nucleotide sequence ID" value="NZ_JDTM01000002.1"/>
</dbReference>
<protein>
    <recommendedName>
        <fullName evidence="4">Collagen-like protein</fullName>
    </recommendedName>
</protein>
<evidence type="ECO:0000313" key="3">
    <source>
        <dbReference type="Proteomes" id="UP000029040"/>
    </source>
</evidence>
<evidence type="ECO:0000313" key="2">
    <source>
        <dbReference type="EMBL" id="KFI88945.1"/>
    </source>
</evidence>
<evidence type="ECO:0000256" key="1">
    <source>
        <dbReference type="SAM" id="MobiDB-lite"/>
    </source>
</evidence>
<sequence length="62" mass="6133">MATYQQIGNIKGARGATGPTGPKGATGATGPQGPKGDSPTSSEIQTAIKTVMKTLTWGSLAS</sequence>
<organism evidence="2 3">
    <name type="scientific">Bifidobacterium pullorum subsp. saeculare DSM 6531 = LMG 14934</name>
    <dbReference type="NCBI Taxonomy" id="1437611"/>
    <lineage>
        <taxon>Bacteria</taxon>
        <taxon>Bacillati</taxon>
        <taxon>Actinomycetota</taxon>
        <taxon>Actinomycetes</taxon>
        <taxon>Bifidobacteriales</taxon>
        <taxon>Bifidobacteriaceae</taxon>
        <taxon>Bifidobacterium</taxon>
    </lineage>
</organism>
<dbReference type="EMBL" id="JGZM01000002">
    <property type="protein sequence ID" value="KFI88945.1"/>
    <property type="molecule type" value="Genomic_DNA"/>
</dbReference>
<gene>
    <name evidence="2" type="ORF">BSAE_0276</name>
</gene>